<gene>
    <name evidence="1" type="ORF">CDAR_556101</name>
</gene>
<reference evidence="1 2" key="1">
    <citation type="submission" date="2021-06" db="EMBL/GenBank/DDBJ databases">
        <title>Caerostris darwini draft genome.</title>
        <authorList>
            <person name="Kono N."/>
            <person name="Arakawa K."/>
        </authorList>
    </citation>
    <scope>NUCLEOTIDE SEQUENCE [LARGE SCALE GENOMIC DNA]</scope>
</reference>
<comment type="caution">
    <text evidence="1">The sequence shown here is derived from an EMBL/GenBank/DDBJ whole genome shotgun (WGS) entry which is preliminary data.</text>
</comment>
<evidence type="ECO:0000313" key="2">
    <source>
        <dbReference type="Proteomes" id="UP001054837"/>
    </source>
</evidence>
<accession>A0AAV4STP6</accession>
<dbReference type="Proteomes" id="UP001054837">
    <property type="component" value="Unassembled WGS sequence"/>
</dbReference>
<evidence type="ECO:0008006" key="3">
    <source>
        <dbReference type="Google" id="ProtNLM"/>
    </source>
</evidence>
<dbReference type="EMBL" id="BPLQ01008268">
    <property type="protein sequence ID" value="GIY36281.1"/>
    <property type="molecule type" value="Genomic_DNA"/>
</dbReference>
<name>A0AAV4STP6_9ARAC</name>
<proteinExistence type="predicted"/>
<keyword evidence="2" id="KW-1185">Reference proteome</keyword>
<protein>
    <recommendedName>
        <fullName evidence="3">Phosphoenolpyruvate carboxylase</fullName>
    </recommendedName>
</protein>
<organism evidence="1 2">
    <name type="scientific">Caerostris darwini</name>
    <dbReference type="NCBI Taxonomy" id="1538125"/>
    <lineage>
        <taxon>Eukaryota</taxon>
        <taxon>Metazoa</taxon>
        <taxon>Ecdysozoa</taxon>
        <taxon>Arthropoda</taxon>
        <taxon>Chelicerata</taxon>
        <taxon>Arachnida</taxon>
        <taxon>Araneae</taxon>
        <taxon>Araneomorphae</taxon>
        <taxon>Entelegynae</taxon>
        <taxon>Araneoidea</taxon>
        <taxon>Araneidae</taxon>
        <taxon>Caerostris</taxon>
    </lineage>
</organism>
<sequence>MWENPKAVKNLHEIFGIEDSLVQIYVRDLLSMHATEEYLQRDFLKLYDDLEMKLRSLESLGSTQEIYDDFLNTVCRMLSSSEHIYIGGKGTYLS</sequence>
<evidence type="ECO:0000313" key="1">
    <source>
        <dbReference type="EMBL" id="GIY36281.1"/>
    </source>
</evidence>
<dbReference type="AlphaFoldDB" id="A0AAV4STP6"/>